<evidence type="ECO:0000256" key="1">
    <source>
        <dbReference type="SAM" id="SignalP"/>
    </source>
</evidence>
<proteinExistence type="predicted"/>
<evidence type="ECO:0008006" key="4">
    <source>
        <dbReference type="Google" id="ProtNLM"/>
    </source>
</evidence>
<dbReference type="AlphaFoldDB" id="A0A165D0M5"/>
<accession>A0A165D0M5</accession>
<gene>
    <name evidence="2" type="ORF">EXIGLDRAFT_754324</name>
</gene>
<evidence type="ECO:0000313" key="3">
    <source>
        <dbReference type="Proteomes" id="UP000077266"/>
    </source>
</evidence>
<protein>
    <recommendedName>
        <fullName evidence="4">SnoaL-like domain-containing protein</fullName>
    </recommendedName>
</protein>
<dbReference type="OrthoDB" id="3927857at2759"/>
<feature type="chain" id="PRO_5007856301" description="SnoaL-like domain-containing protein" evidence="1">
    <location>
        <begin position="19"/>
        <end position="169"/>
    </location>
</feature>
<feature type="signal peptide" evidence="1">
    <location>
        <begin position="1"/>
        <end position="18"/>
    </location>
</feature>
<organism evidence="2 3">
    <name type="scientific">Exidia glandulosa HHB12029</name>
    <dbReference type="NCBI Taxonomy" id="1314781"/>
    <lineage>
        <taxon>Eukaryota</taxon>
        <taxon>Fungi</taxon>
        <taxon>Dikarya</taxon>
        <taxon>Basidiomycota</taxon>
        <taxon>Agaricomycotina</taxon>
        <taxon>Agaricomycetes</taxon>
        <taxon>Auriculariales</taxon>
        <taxon>Exidiaceae</taxon>
        <taxon>Exidia</taxon>
    </lineage>
</organism>
<dbReference type="Proteomes" id="UP000077266">
    <property type="component" value="Unassembled WGS sequence"/>
</dbReference>
<name>A0A165D0M5_EXIGL</name>
<evidence type="ECO:0000313" key="2">
    <source>
        <dbReference type="EMBL" id="KZV83571.1"/>
    </source>
</evidence>
<dbReference type="InParanoid" id="A0A165D0M5"/>
<sequence length="169" mass="17972">MKFTLFAAPLALAVSTVAMPSWEHPHLTRHVNNVTLGNFIANSANGFFPAPGNDGWASAFDIAFAKNVSATFNDGTYTFDQFKAYFGAIKANLEAKYQTFEHSFTSLVAVSAQGGNTGGYVVVTGFEGGLVSGTPVYGTDAAYAVVREINGQLKIVEWHEITNLGAPIA</sequence>
<keyword evidence="1" id="KW-0732">Signal</keyword>
<reference evidence="2 3" key="1">
    <citation type="journal article" date="2016" name="Mol. Biol. Evol.">
        <title>Comparative Genomics of Early-Diverging Mushroom-Forming Fungi Provides Insights into the Origins of Lignocellulose Decay Capabilities.</title>
        <authorList>
            <person name="Nagy L.G."/>
            <person name="Riley R."/>
            <person name="Tritt A."/>
            <person name="Adam C."/>
            <person name="Daum C."/>
            <person name="Floudas D."/>
            <person name="Sun H."/>
            <person name="Yadav J.S."/>
            <person name="Pangilinan J."/>
            <person name="Larsson K.H."/>
            <person name="Matsuura K."/>
            <person name="Barry K."/>
            <person name="Labutti K."/>
            <person name="Kuo R."/>
            <person name="Ohm R.A."/>
            <person name="Bhattacharya S.S."/>
            <person name="Shirouzu T."/>
            <person name="Yoshinaga Y."/>
            <person name="Martin F.M."/>
            <person name="Grigoriev I.V."/>
            <person name="Hibbett D.S."/>
        </authorList>
    </citation>
    <scope>NUCLEOTIDE SEQUENCE [LARGE SCALE GENOMIC DNA]</scope>
    <source>
        <strain evidence="2 3">HHB12029</strain>
    </source>
</reference>
<dbReference type="EMBL" id="KV426265">
    <property type="protein sequence ID" value="KZV83571.1"/>
    <property type="molecule type" value="Genomic_DNA"/>
</dbReference>
<keyword evidence="3" id="KW-1185">Reference proteome</keyword>